<dbReference type="InterPro" id="IPR035906">
    <property type="entry name" value="MetI-like_sf"/>
</dbReference>
<dbReference type="EMBL" id="QRDZ01000001">
    <property type="protein sequence ID" value="RED89193.1"/>
    <property type="molecule type" value="Genomic_DNA"/>
</dbReference>
<dbReference type="InterPro" id="IPR010065">
    <property type="entry name" value="AA_ABC_transptr_permease_3TM"/>
</dbReference>
<accession>A0A3D9KR53</accession>
<dbReference type="GO" id="GO:0043190">
    <property type="term" value="C:ATP-binding cassette (ABC) transporter complex"/>
    <property type="evidence" value="ECO:0007669"/>
    <property type="project" value="InterPro"/>
</dbReference>
<dbReference type="PROSITE" id="PS50928">
    <property type="entry name" value="ABC_TM1"/>
    <property type="match status" value="1"/>
</dbReference>
<dbReference type="GO" id="GO:0006865">
    <property type="term" value="P:amino acid transport"/>
    <property type="evidence" value="ECO:0007669"/>
    <property type="project" value="UniProtKB-KW"/>
</dbReference>
<keyword evidence="5" id="KW-0029">Amino-acid transport</keyword>
<dbReference type="RefSeq" id="WP_116058652.1">
    <property type="nucleotide sequence ID" value="NZ_QRDZ01000001.1"/>
</dbReference>
<keyword evidence="3" id="KW-1003">Cell membrane</keyword>
<comment type="subcellular location">
    <subcellularLocation>
        <location evidence="1 8">Cell membrane</location>
        <topology evidence="1 8">Multi-pass membrane protein</topology>
    </subcellularLocation>
</comment>
<evidence type="ECO:0000256" key="2">
    <source>
        <dbReference type="ARBA" id="ARBA00022448"/>
    </source>
</evidence>
<dbReference type="NCBIfam" id="TIGR03003">
    <property type="entry name" value="ectoine_ehuD"/>
    <property type="match status" value="1"/>
</dbReference>
<evidence type="ECO:0000256" key="3">
    <source>
        <dbReference type="ARBA" id="ARBA00022475"/>
    </source>
</evidence>
<dbReference type="AlphaFoldDB" id="A0A3D9KR53"/>
<sequence>MWDWEYAEYILPKLLVVIPTALAATLAGFALACLLGLPIALARRSRSKWIALPMATITEFIRSTPLLIQLFVLVFVFPQSFGITLTPFAAGVIGLGVHYSTYLSEVYRSGIEAVPKGQWEASVALNFGKVQTWTRIVLPQSIPPTVPVMGNYLITMFKETPTLSAITVAELLMTAKILGSASFKYVEAFTLVGVIFFLLSYPSALLVRMLERRMQRSERSTTIR</sequence>
<protein>
    <submittedName>
        <fullName evidence="10">Amino acid ABC transporter membrane protein 2 (PAAT family)</fullName>
    </submittedName>
</protein>
<evidence type="ECO:0000259" key="9">
    <source>
        <dbReference type="PROSITE" id="PS50928"/>
    </source>
</evidence>
<dbReference type="OrthoDB" id="9805999at2"/>
<evidence type="ECO:0000256" key="1">
    <source>
        <dbReference type="ARBA" id="ARBA00004651"/>
    </source>
</evidence>
<evidence type="ECO:0000313" key="10">
    <source>
        <dbReference type="EMBL" id="RED89193.1"/>
    </source>
</evidence>
<dbReference type="PANTHER" id="PTHR30614">
    <property type="entry name" value="MEMBRANE COMPONENT OF AMINO ACID ABC TRANSPORTER"/>
    <property type="match status" value="1"/>
</dbReference>
<feature type="domain" description="ABC transmembrane type-1" evidence="9">
    <location>
        <begin position="18"/>
        <end position="207"/>
    </location>
</feature>
<keyword evidence="2 8" id="KW-0813">Transport</keyword>
<organism evidence="10 11">
    <name type="scientific">Cohnella phaseoli</name>
    <dbReference type="NCBI Taxonomy" id="456490"/>
    <lineage>
        <taxon>Bacteria</taxon>
        <taxon>Bacillati</taxon>
        <taxon>Bacillota</taxon>
        <taxon>Bacilli</taxon>
        <taxon>Bacillales</taxon>
        <taxon>Paenibacillaceae</taxon>
        <taxon>Cohnella</taxon>
    </lineage>
</organism>
<dbReference type="CDD" id="cd06261">
    <property type="entry name" value="TM_PBP2"/>
    <property type="match status" value="1"/>
</dbReference>
<evidence type="ECO:0000256" key="8">
    <source>
        <dbReference type="RuleBase" id="RU363032"/>
    </source>
</evidence>
<feature type="transmembrane region" description="Helical" evidence="8">
    <location>
        <begin position="189"/>
        <end position="210"/>
    </location>
</feature>
<dbReference type="PANTHER" id="PTHR30614:SF0">
    <property type="entry name" value="L-CYSTINE TRANSPORT SYSTEM PERMEASE PROTEIN TCYL"/>
    <property type="match status" value="1"/>
</dbReference>
<evidence type="ECO:0000256" key="7">
    <source>
        <dbReference type="ARBA" id="ARBA00023136"/>
    </source>
</evidence>
<proteinExistence type="inferred from homology"/>
<dbReference type="GO" id="GO:0022857">
    <property type="term" value="F:transmembrane transporter activity"/>
    <property type="evidence" value="ECO:0007669"/>
    <property type="project" value="InterPro"/>
</dbReference>
<dbReference type="InterPro" id="IPR000515">
    <property type="entry name" value="MetI-like"/>
</dbReference>
<dbReference type="InterPro" id="IPR043429">
    <property type="entry name" value="ArtM/GltK/GlnP/TcyL/YhdX-like"/>
</dbReference>
<keyword evidence="11" id="KW-1185">Reference proteome</keyword>
<dbReference type="SUPFAM" id="SSF161098">
    <property type="entry name" value="MetI-like"/>
    <property type="match status" value="1"/>
</dbReference>
<dbReference type="Gene3D" id="1.10.3720.10">
    <property type="entry name" value="MetI-like"/>
    <property type="match status" value="1"/>
</dbReference>
<evidence type="ECO:0000313" key="11">
    <source>
        <dbReference type="Proteomes" id="UP000256977"/>
    </source>
</evidence>
<feature type="transmembrane region" description="Helical" evidence="8">
    <location>
        <begin position="81"/>
        <end position="99"/>
    </location>
</feature>
<evidence type="ECO:0000256" key="6">
    <source>
        <dbReference type="ARBA" id="ARBA00022989"/>
    </source>
</evidence>
<dbReference type="InterPro" id="IPR014341">
    <property type="entry name" value="Ectoine_EhuD"/>
</dbReference>
<feature type="transmembrane region" description="Helical" evidence="8">
    <location>
        <begin position="14"/>
        <end position="37"/>
    </location>
</feature>
<dbReference type="Pfam" id="PF00528">
    <property type="entry name" value="BPD_transp_1"/>
    <property type="match status" value="1"/>
</dbReference>
<gene>
    <name evidence="10" type="ORF">DFP98_101164</name>
</gene>
<evidence type="ECO:0000256" key="4">
    <source>
        <dbReference type="ARBA" id="ARBA00022692"/>
    </source>
</evidence>
<keyword evidence="7 8" id="KW-0472">Membrane</keyword>
<name>A0A3D9KR53_9BACL</name>
<dbReference type="NCBIfam" id="TIGR01726">
    <property type="entry name" value="HEQRo_perm_3TM"/>
    <property type="match status" value="1"/>
</dbReference>
<dbReference type="Proteomes" id="UP000256977">
    <property type="component" value="Unassembled WGS sequence"/>
</dbReference>
<comment type="caution">
    <text evidence="10">The sequence shown here is derived from an EMBL/GenBank/DDBJ whole genome shotgun (WGS) entry which is preliminary data.</text>
</comment>
<keyword evidence="6 8" id="KW-1133">Transmembrane helix</keyword>
<reference evidence="10 11" key="1">
    <citation type="submission" date="2018-07" db="EMBL/GenBank/DDBJ databases">
        <title>Genomic Encyclopedia of Type Strains, Phase III (KMG-III): the genomes of soil and plant-associated and newly described type strains.</title>
        <authorList>
            <person name="Whitman W."/>
        </authorList>
    </citation>
    <scope>NUCLEOTIDE SEQUENCE [LARGE SCALE GENOMIC DNA]</scope>
    <source>
        <strain evidence="10 11">CECT 7287</strain>
    </source>
</reference>
<keyword evidence="4 8" id="KW-0812">Transmembrane</keyword>
<evidence type="ECO:0000256" key="5">
    <source>
        <dbReference type="ARBA" id="ARBA00022970"/>
    </source>
</evidence>
<comment type="similarity">
    <text evidence="8">Belongs to the binding-protein-dependent transport system permease family.</text>
</comment>